<evidence type="ECO:0000313" key="5">
    <source>
        <dbReference type="EMBL" id="CBJ33605.1"/>
    </source>
</evidence>
<evidence type="ECO:0000313" key="6">
    <source>
        <dbReference type="Proteomes" id="UP000002630"/>
    </source>
</evidence>
<reference evidence="5 6" key="1">
    <citation type="journal article" date="2010" name="Nature">
        <title>The Ectocarpus genome and the independent evolution of multicellularity in brown algae.</title>
        <authorList>
            <person name="Cock J.M."/>
            <person name="Sterck L."/>
            <person name="Rouze P."/>
            <person name="Scornet D."/>
            <person name="Allen A.E."/>
            <person name="Amoutzias G."/>
            <person name="Anthouard V."/>
            <person name="Artiguenave F."/>
            <person name="Aury J.M."/>
            <person name="Badger J.H."/>
            <person name="Beszteri B."/>
            <person name="Billiau K."/>
            <person name="Bonnet E."/>
            <person name="Bothwell J.H."/>
            <person name="Bowler C."/>
            <person name="Boyen C."/>
            <person name="Brownlee C."/>
            <person name="Carrano C.J."/>
            <person name="Charrier B."/>
            <person name="Cho G.Y."/>
            <person name="Coelho S.M."/>
            <person name="Collen J."/>
            <person name="Corre E."/>
            <person name="Da Silva C."/>
            <person name="Delage L."/>
            <person name="Delaroque N."/>
            <person name="Dittami S.M."/>
            <person name="Doulbeau S."/>
            <person name="Elias M."/>
            <person name="Farnham G."/>
            <person name="Gachon C.M."/>
            <person name="Gschloessl B."/>
            <person name="Heesch S."/>
            <person name="Jabbari K."/>
            <person name="Jubin C."/>
            <person name="Kawai H."/>
            <person name="Kimura K."/>
            <person name="Kloareg B."/>
            <person name="Kupper F.C."/>
            <person name="Lang D."/>
            <person name="Le Bail A."/>
            <person name="Leblanc C."/>
            <person name="Lerouge P."/>
            <person name="Lohr M."/>
            <person name="Lopez P.J."/>
            <person name="Martens C."/>
            <person name="Maumus F."/>
            <person name="Michel G."/>
            <person name="Miranda-Saavedra D."/>
            <person name="Morales J."/>
            <person name="Moreau H."/>
            <person name="Motomura T."/>
            <person name="Nagasato C."/>
            <person name="Napoli C.A."/>
            <person name="Nelson D.R."/>
            <person name="Nyvall-Collen P."/>
            <person name="Peters A.F."/>
            <person name="Pommier C."/>
            <person name="Potin P."/>
            <person name="Poulain J."/>
            <person name="Quesneville H."/>
            <person name="Read B."/>
            <person name="Rensing S.A."/>
            <person name="Ritter A."/>
            <person name="Rousvoal S."/>
            <person name="Samanta M."/>
            <person name="Samson G."/>
            <person name="Schroeder D.C."/>
            <person name="Segurens B."/>
            <person name="Strittmatter M."/>
            <person name="Tonon T."/>
            <person name="Tregear J.W."/>
            <person name="Valentin K."/>
            <person name="von Dassow P."/>
            <person name="Yamagishi T."/>
            <person name="Van de Peer Y."/>
            <person name="Wincker P."/>
        </authorList>
    </citation>
    <scope>NUCLEOTIDE SEQUENCE [LARGE SCALE GENOMIC DNA]</scope>
    <source>
        <strain evidence="6">Ec32 / CCAP1310/4</strain>
    </source>
</reference>
<feature type="repeat" description="ANK" evidence="3">
    <location>
        <begin position="224"/>
        <end position="256"/>
    </location>
</feature>
<dbReference type="EMBL" id="FN649760">
    <property type="protein sequence ID" value="CBJ33605.1"/>
    <property type="molecule type" value="Genomic_DNA"/>
</dbReference>
<dbReference type="PANTHER" id="PTHR24173:SF74">
    <property type="entry name" value="ANKYRIN REPEAT DOMAIN-CONTAINING PROTEIN 16"/>
    <property type="match status" value="1"/>
</dbReference>
<dbReference type="PANTHER" id="PTHR24173">
    <property type="entry name" value="ANKYRIN REPEAT CONTAINING"/>
    <property type="match status" value="1"/>
</dbReference>
<evidence type="ECO:0000256" key="3">
    <source>
        <dbReference type="PROSITE-ProRule" id="PRU00023"/>
    </source>
</evidence>
<dbReference type="InParanoid" id="D7G3S8"/>
<dbReference type="AlphaFoldDB" id="D7G3S8"/>
<evidence type="ECO:0000256" key="1">
    <source>
        <dbReference type="ARBA" id="ARBA00022737"/>
    </source>
</evidence>
<dbReference type="STRING" id="2880.D7G3S8"/>
<dbReference type="SUPFAM" id="SSF48403">
    <property type="entry name" value="Ankyrin repeat"/>
    <property type="match status" value="1"/>
</dbReference>
<accession>D7G3S8</accession>
<dbReference type="Pfam" id="PF12796">
    <property type="entry name" value="Ank_2"/>
    <property type="match status" value="1"/>
</dbReference>
<dbReference type="PROSITE" id="PS50088">
    <property type="entry name" value="ANK_REPEAT"/>
    <property type="match status" value="1"/>
</dbReference>
<dbReference type="InterPro" id="IPR002110">
    <property type="entry name" value="Ankyrin_rpt"/>
</dbReference>
<evidence type="ECO:0000256" key="4">
    <source>
        <dbReference type="SAM" id="MobiDB-lite"/>
    </source>
</evidence>
<feature type="region of interest" description="Disordered" evidence="4">
    <location>
        <begin position="351"/>
        <end position="381"/>
    </location>
</feature>
<dbReference type="SMART" id="SM00248">
    <property type="entry name" value="ANK"/>
    <property type="match status" value="2"/>
</dbReference>
<name>D7G3S8_ECTSI</name>
<feature type="compositionally biased region" description="Low complexity" evidence="4">
    <location>
        <begin position="168"/>
        <end position="183"/>
    </location>
</feature>
<protein>
    <submittedName>
        <fullName evidence="5">Ankyrin</fullName>
    </submittedName>
</protein>
<feature type="compositionally biased region" description="Low complexity" evidence="4">
    <location>
        <begin position="74"/>
        <end position="85"/>
    </location>
</feature>
<feature type="region of interest" description="Disordered" evidence="4">
    <location>
        <begin position="1"/>
        <end position="85"/>
    </location>
</feature>
<dbReference type="Gene3D" id="1.25.40.20">
    <property type="entry name" value="Ankyrin repeat-containing domain"/>
    <property type="match status" value="1"/>
</dbReference>
<feature type="compositionally biased region" description="Low complexity" evidence="4">
    <location>
        <begin position="41"/>
        <end position="60"/>
    </location>
</feature>
<gene>
    <name evidence="5" type="ORF">Esi_0526_0007</name>
</gene>
<keyword evidence="2 3" id="KW-0040">ANK repeat</keyword>
<evidence type="ECO:0000256" key="2">
    <source>
        <dbReference type="ARBA" id="ARBA00023043"/>
    </source>
</evidence>
<dbReference type="Proteomes" id="UP000002630">
    <property type="component" value="Unassembled WGS sequence"/>
</dbReference>
<feature type="compositionally biased region" description="Polar residues" evidence="4">
    <location>
        <begin position="354"/>
        <end position="368"/>
    </location>
</feature>
<sequence length="381" mass="38299">MKRPSGIPDDLFATLQGGASAGEPRPGAAGNSGRGRTLQRSSGSYSSGGESSSSASSASSPLPTAARRTEDRASPAAAAGATAAVASPAAAAAAAAAAVTPRSFLRTPHDQSSRALGRSPSASSSAGKTGGSDASWSSSRGGGSAVLSAFATESARRRGSLGGGSRGSGSRLSVGSGFSVGSSSPGALNGSSHIALKAAAEGDEAAVLAFLDAGGDVNTKSKNGASTPLTRAAAKGHLGVVKLLLERGAAVNIPGRGGLTALHEAAGCGQDKNGQRPDAMAVDHESRALLRDARCAVREYAVGDNVIASLRRELENLEAEVEGAKAKVKEEASRRVELEIELETLRARMEELQKQASTSSRVDGSQSPKVPRVRAPDFFQE</sequence>
<dbReference type="PROSITE" id="PS50297">
    <property type="entry name" value="ANK_REP_REGION"/>
    <property type="match status" value="1"/>
</dbReference>
<organism evidence="5 6">
    <name type="scientific">Ectocarpus siliculosus</name>
    <name type="common">Brown alga</name>
    <name type="synonym">Conferva siliculosa</name>
    <dbReference type="NCBI Taxonomy" id="2880"/>
    <lineage>
        <taxon>Eukaryota</taxon>
        <taxon>Sar</taxon>
        <taxon>Stramenopiles</taxon>
        <taxon>Ochrophyta</taxon>
        <taxon>PX clade</taxon>
        <taxon>Phaeophyceae</taxon>
        <taxon>Ectocarpales</taxon>
        <taxon>Ectocarpaceae</taxon>
        <taxon>Ectocarpus</taxon>
    </lineage>
</organism>
<keyword evidence="1" id="KW-0677">Repeat</keyword>
<dbReference type="eggNOG" id="KOG0505">
    <property type="taxonomic scope" value="Eukaryota"/>
</dbReference>
<proteinExistence type="predicted"/>
<dbReference type="InterPro" id="IPR036770">
    <property type="entry name" value="Ankyrin_rpt-contain_sf"/>
</dbReference>
<keyword evidence="6" id="KW-1185">Reference proteome</keyword>
<feature type="compositionally biased region" description="Low complexity" evidence="4">
    <location>
        <begin position="113"/>
        <end position="139"/>
    </location>
</feature>
<feature type="region of interest" description="Disordered" evidence="4">
    <location>
        <begin position="97"/>
        <end position="183"/>
    </location>
</feature>
<dbReference type="OrthoDB" id="20872at2759"/>